<dbReference type="InterPro" id="IPR000120">
    <property type="entry name" value="Amidase"/>
</dbReference>
<dbReference type="SUPFAM" id="SSF75304">
    <property type="entry name" value="Amidase signature (AS) enzymes"/>
    <property type="match status" value="1"/>
</dbReference>
<dbReference type="InterPro" id="IPR023631">
    <property type="entry name" value="Amidase_dom"/>
</dbReference>
<sequence length="563" mass="58560">MTASTDSRAHGVEEALAAARRLTNPAFISLRPPPYSEPSHLDADSPLVGLPFAVKDNIDVAGFATTGGCPTLTTRATRHAAVVERLVAAGAVAIGKTNMDQFATGLVGTRSPYGACHSVDSTDHISGGSSSGSAVAVAAGVVPFALGTDTAGSGRVPAAFNGIVGVKPTRGLVSVRGVMPACPSLDCVSIFSGTVSLARDVLEVAAAFDAQDPWSRRLPSPLPARIAREMRVVGVPAADIDLDPEHREAWEAALERFAGRVRLVPVDVSPMLEAARMLYDAPLVAERLAAFGHLLEPDGPHLDPVVRRIVLGARHLRADQLYAAQHRLAGLVRRAEVATAGVDAVLLPTTPSHPTLDQVRADPIGTNSRLGTYTNMANLLDLCAVAFPAGRRGDGLPFGVQLLAPAFADAPLLDLASFLSDEAPQAATPLAPGRSLLAVCGAHLSGEPLNRVLTEAGARLQRRARTAAGYQMVLVDGRLPRPALLDTGQGPAAGIDLELWDAPPELVRQLTRDTPPPLTIGRVRLEDGSTVAGFTAHAPDLGGAPDISADGSWRAHLAGQPTT</sequence>
<dbReference type="Pfam" id="PF21986">
    <property type="entry name" value="AH_C"/>
    <property type="match status" value="1"/>
</dbReference>
<dbReference type="GO" id="GO:0016787">
    <property type="term" value="F:hydrolase activity"/>
    <property type="evidence" value="ECO:0007669"/>
    <property type="project" value="UniProtKB-KW"/>
</dbReference>
<proteinExistence type="predicted"/>
<dbReference type="Gene3D" id="3.10.490.10">
    <property type="entry name" value="Gamma-glutamyl cyclotransferase-like"/>
    <property type="match status" value="1"/>
</dbReference>
<dbReference type="NCBIfam" id="NF006043">
    <property type="entry name" value="PRK08186.1"/>
    <property type="match status" value="1"/>
</dbReference>
<name>A0A2P2CA41_9ZZZZ</name>
<evidence type="ECO:0000259" key="2">
    <source>
        <dbReference type="Pfam" id="PF21986"/>
    </source>
</evidence>
<dbReference type="EMBL" id="CZKA01000050">
    <property type="protein sequence ID" value="CUR58840.1"/>
    <property type="molecule type" value="Genomic_DNA"/>
</dbReference>
<reference evidence="3" key="1">
    <citation type="submission" date="2015-08" db="EMBL/GenBank/DDBJ databases">
        <authorList>
            <person name="Babu N.S."/>
            <person name="Beckwith C.J."/>
            <person name="Beseler K.G."/>
            <person name="Brison A."/>
            <person name="Carone J.V."/>
            <person name="Caskin T.P."/>
            <person name="Diamond M."/>
            <person name="Durham M.E."/>
            <person name="Foxe J.M."/>
            <person name="Go M."/>
            <person name="Henderson B.A."/>
            <person name="Jones I.B."/>
            <person name="McGettigan J.A."/>
            <person name="Micheletti S.J."/>
            <person name="Nasrallah M.E."/>
            <person name="Ortiz D."/>
            <person name="Piller C.R."/>
            <person name="Privatt S.R."/>
            <person name="Schneider S.L."/>
            <person name="Sharp S."/>
            <person name="Smith T.C."/>
            <person name="Stanton J.D."/>
            <person name="Ullery H.E."/>
            <person name="Wilson R.J."/>
            <person name="Serrano M.G."/>
            <person name="Buck G."/>
            <person name="Lee V."/>
            <person name="Wang Y."/>
            <person name="Carvalho R."/>
            <person name="Voegtly L."/>
            <person name="Shi R."/>
            <person name="Duckworth R."/>
            <person name="Johnson A."/>
            <person name="Loviza R."/>
            <person name="Walstead R."/>
            <person name="Shah Z."/>
            <person name="Kiflezghi M."/>
            <person name="Wade K."/>
            <person name="Ball S.L."/>
            <person name="Bradley K.W."/>
            <person name="Asai D.J."/>
            <person name="Bowman C.A."/>
            <person name="Russell D.A."/>
            <person name="Pope W.H."/>
            <person name="Jacobs-Sera D."/>
            <person name="Hendrix R.W."/>
            <person name="Hatfull G.F."/>
        </authorList>
    </citation>
    <scope>NUCLEOTIDE SEQUENCE</scope>
</reference>
<keyword evidence="3" id="KW-0378">Hydrolase</keyword>
<dbReference type="NCBIfam" id="TIGR02713">
    <property type="entry name" value="allophanate_hyd"/>
    <property type="match status" value="1"/>
</dbReference>
<feature type="domain" description="Allophanate hydrolase C-terminal" evidence="2">
    <location>
        <begin position="437"/>
        <end position="557"/>
    </location>
</feature>
<dbReference type="PANTHER" id="PTHR11895">
    <property type="entry name" value="TRANSAMIDASE"/>
    <property type="match status" value="1"/>
</dbReference>
<dbReference type="Pfam" id="PF01425">
    <property type="entry name" value="Amidase"/>
    <property type="match status" value="1"/>
</dbReference>
<dbReference type="InterPro" id="IPR014085">
    <property type="entry name" value="Allophanate_hydrolase"/>
</dbReference>
<dbReference type="AlphaFoldDB" id="A0A2P2CA41"/>
<organism evidence="3">
    <name type="scientific">metagenome</name>
    <dbReference type="NCBI Taxonomy" id="256318"/>
    <lineage>
        <taxon>unclassified sequences</taxon>
        <taxon>metagenomes</taxon>
    </lineage>
</organism>
<feature type="domain" description="Amidase" evidence="1">
    <location>
        <begin position="43"/>
        <end position="413"/>
    </location>
</feature>
<dbReference type="Gene3D" id="1.20.58.1700">
    <property type="match status" value="1"/>
</dbReference>
<gene>
    <name evidence="3" type="ORF">NOCA2540072</name>
</gene>
<dbReference type="InterPro" id="IPR036928">
    <property type="entry name" value="AS_sf"/>
</dbReference>
<evidence type="ECO:0000313" key="3">
    <source>
        <dbReference type="EMBL" id="CUR58840.1"/>
    </source>
</evidence>
<protein>
    <submittedName>
        <fullName evidence="3">Allophanate hydrolase</fullName>
    </submittedName>
</protein>
<evidence type="ECO:0000259" key="1">
    <source>
        <dbReference type="Pfam" id="PF01425"/>
    </source>
</evidence>
<dbReference type="InterPro" id="IPR053844">
    <property type="entry name" value="AH_C"/>
</dbReference>
<accession>A0A2P2CA41</accession>
<dbReference type="Gene3D" id="3.90.1300.10">
    <property type="entry name" value="Amidase signature (AS) domain"/>
    <property type="match status" value="1"/>
</dbReference>
<dbReference type="PANTHER" id="PTHR11895:SF169">
    <property type="entry name" value="GLUTAMYL-TRNA(GLN) AMIDOTRANSFERASE"/>
    <property type="match status" value="1"/>
</dbReference>